<keyword evidence="3" id="KW-1185">Reference proteome</keyword>
<dbReference type="AlphaFoldDB" id="A0AAU9UJ74"/>
<protein>
    <submittedName>
        <fullName evidence="2">Uncharacterized protein</fullName>
    </submittedName>
</protein>
<dbReference type="EMBL" id="CAKOGL010000018">
    <property type="protein sequence ID" value="CAH2097734.1"/>
    <property type="molecule type" value="Genomic_DNA"/>
</dbReference>
<organism evidence="2 3">
    <name type="scientific">Euphydryas editha</name>
    <name type="common">Edith's checkerspot</name>
    <dbReference type="NCBI Taxonomy" id="104508"/>
    <lineage>
        <taxon>Eukaryota</taxon>
        <taxon>Metazoa</taxon>
        <taxon>Ecdysozoa</taxon>
        <taxon>Arthropoda</taxon>
        <taxon>Hexapoda</taxon>
        <taxon>Insecta</taxon>
        <taxon>Pterygota</taxon>
        <taxon>Neoptera</taxon>
        <taxon>Endopterygota</taxon>
        <taxon>Lepidoptera</taxon>
        <taxon>Glossata</taxon>
        <taxon>Ditrysia</taxon>
        <taxon>Papilionoidea</taxon>
        <taxon>Nymphalidae</taxon>
        <taxon>Nymphalinae</taxon>
        <taxon>Euphydryas</taxon>
    </lineage>
</organism>
<proteinExistence type="predicted"/>
<feature type="compositionally biased region" description="Basic and acidic residues" evidence="1">
    <location>
        <begin position="25"/>
        <end position="40"/>
    </location>
</feature>
<evidence type="ECO:0000313" key="3">
    <source>
        <dbReference type="Proteomes" id="UP001153954"/>
    </source>
</evidence>
<evidence type="ECO:0000256" key="1">
    <source>
        <dbReference type="SAM" id="MobiDB-lite"/>
    </source>
</evidence>
<reference evidence="2" key="1">
    <citation type="submission" date="2022-03" db="EMBL/GenBank/DDBJ databases">
        <authorList>
            <person name="Tunstrom K."/>
        </authorList>
    </citation>
    <scope>NUCLEOTIDE SEQUENCE</scope>
</reference>
<name>A0AAU9UJ74_EUPED</name>
<sequence length="106" mass="11749">MSVVAVSVPRDGSIGAASLGAQRDAPVERKAPSVRSDERPLATQGDMLNSIKFQRRLRENLTLERHGNKSNDKAREKTVTNITRAFQNTPRPTSPKGRKSPHPPFY</sequence>
<accession>A0AAU9UJ74</accession>
<feature type="compositionally biased region" description="Polar residues" evidence="1">
    <location>
        <begin position="79"/>
        <end position="91"/>
    </location>
</feature>
<comment type="caution">
    <text evidence="2">The sequence shown here is derived from an EMBL/GenBank/DDBJ whole genome shotgun (WGS) entry which is preliminary data.</text>
</comment>
<feature type="compositionally biased region" description="Basic residues" evidence="1">
    <location>
        <begin position="96"/>
        <end position="106"/>
    </location>
</feature>
<dbReference type="Proteomes" id="UP001153954">
    <property type="component" value="Unassembled WGS sequence"/>
</dbReference>
<feature type="region of interest" description="Disordered" evidence="1">
    <location>
        <begin position="1"/>
        <end position="47"/>
    </location>
</feature>
<feature type="compositionally biased region" description="Basic and acidic residues" evidence="1">
    <location>
        <begin position="60"/>
        <end position="78"/>
    </location>
</feature>
<evidence type="ECO:0000313" key="2">
    <source>
        <dbReference type="EMBL" id="CAH2097734.1"/>
    </source>
</evidence>
<gene>
    <name evidence="2" type="ORF">EEDITHA_LOCUS12922</name>
</gene>
<feature type="region of interest" description="Disordered" evidence="1">
    <location>
        <begin position="60"/>
        <end position="106"/>
    </location>
</feature>